<dbReference type="Pfam" id="PF00085">
    <property type="entry name" value="Thioredoxin"/>
    <property type="match status" value="1"/>
</dbReference>
<dbReference type="PANTHER" id="PTHR43601">
    <property type="entry name" value="THIOREDOXIN, MITOCHONDRIAL"/>
    <property type="match status" value="1"/>
</dbReference>
<comment type="similarity">
    <text evidence="1">Belongs to the thioredoxin family.</text>
</comment>
<dbReference type="PANTHER" id="PTHR43601:SF17">
    <property type="entry name" value="THIOREDOXIN-LIKE 1-2, CHLOROPLASTIC"/>
    <property type="match status" value="1"/>
</dbReference>
<reference evidence="7 8" key="1">
    <citation type="submission" date="2024-11" db="EMBL/GenBank/DDBJ databases">
        <title>A near-complete genome assembly of Cinchona calisaya.</title>
        <authorList>
            <person name="Lian D.C."/>
            <person name="Zhao X.W."/>
            <person name="Wei L."/>
        </authorList>
    </citation>
    <scope>NUCLEOTIDE SEQUENCE [LARGE SCALE GENOMIC DNA]</scope>
    <source>
        <tissue evidence="7">Nenye</tissue>
    </source>
</reference>
<evidence type="ECO:0000259" key="6">
    <source>
        <dbReference type="Pfam" id="PF00085"/>
    </source>
</evidence>
<accession>A0ABD2Z368</accession>
<evidence type="ECO:0000313" key="7">
    <source>
        <dbReference type="EMBL" id="KAL3513159.1"/>
    </source>
</evidence>
<sequence>MACSLKTSFSFSGSNNTLPSFRTKGSLDLCPSVGVVRFTDSRSKDFMGKSLDLSVQKLGNCDVNSPRSFSIKAQASICVSRSLRWWEKTLKPNMIEIHSAQELVDSLLNAGDRLVIVDFYSPGCGGCKALHPKICQLAESNPSAIFLKVNYEELKTMCHSLHIHVLPFFRFYRGAEGRLCSFSCTNATIKKFKDALGKYGTDRCSLGPARGLEESELLALASTGEVSRNVSLDYNRKDSQMEDLVLNGFDFNNSLVKDKNKMGVNEGTAIVMA</sequence>
<evidence type="ECO:0000256" key="4">
    <source>
        <dbReference type="ARBA" id="ARBA00023157"/>
    </source>
</evidence>
<protein>
    <recommendedName>
        <fullName evidence="6">Thioredoxin domain-containing protein</fullName>
    </recommendedName>
</protein>
<dbReference type="InterPro" id="IPR036249">
    <property type="entry name" value="Thioredoxin-like_sf"/>
</dbReference>
<evidence type="ECO:0000313" key="8">
    <source>
        <dbReference type="Proteomes" id="UP001630127"/>
    </source>
</evidence>
<dbReference type="Proteomes" id="UP001630127">
    <property type="component" value="Unassembled WGS sequence"/>
</dbReference>
<dbReference type="Gene3D" id="3.40.30.10">
    <property type="entry name" value="Glutaredoxin"/>
    <property type="match status" value="1"/>
</dbReference>
<dbReference type="SUPFAM" id="SSF52833">
    <property type="entry name" value="Thioredoxin-like"/>
    <property type="match status" value="1"/>
</dbReference>
<dbReference type="GO" id="GO:0009507">
    <property type="term" value="C:chloroplast"/>
    <property type="evidence" value="ECO:0007669"/>
    <property type="project" value="UniProtKB-ARBA"/>
</dbReference>
<proteinExistence type="inferred from homology"/>
<keyword evidence="4" id="KW-1015">Disulfide bond</keyword>
<keyword evidence="8" id="KW-1185">Reference proteome</keyword>
<feature type="domain" description="Thioredoxin" evidence="6">
    <location>
        <begin position="105"/>
        <end position="176"/>
    </location>
</feature>
<keyword evidence="2" id="KW-0813">Transport</keyword>
<dbReference type="EMBL" id="JBJUIK010000011">
    <property type="protein sequence ID" value="KAL3513159.1"/>
    <property type="molecule type" value="Genomic_DNA"/>
</dbReference>
<evidence type="ECO:0000256" key="3">
    <source>
        <dbReference type="ARBA" id="ARBA00022982"/>
    </source>
</evidence>
<evidence type="ECO:0000256" key="5">
    <source>
        <dbReference type="ARBA" id="ARBA00023284"/>
    </source>
</evidence>
<comment type="caution">
    <text evidence="7">The sequence shown here is derived from an EMBL/GenBank/DDBJ whole genome shotgun (WGS) entry which is preliminary data.</text>
</comment>
<evidence type="ECO:0000256" key="1">
    <source>
        <dbReference type="ARBA" id="ARBA00008987"/>
    </source>
</evidence>
<name>A0ABD2Z368_9GENT</name>
<dbReference type="AlphaFoldDB" id="A0ABD2Z368"/>
<evidence type="ECO:0000256" key="2">
    <source>
        <dbReference type="ARBA" id="ARBA00022448"/>
    </source>
</evidence>
<gene>
    <name evidence="7" type="ORF">ACH5RR_025876</name>
</gene>
<keyword evidence="3" id="KW-0249">Electron transport</keyword>
<dbReference type="InterPro" id="IPR013766">
    <property type="entry name" value="Thioredoxin_domain"/>
</dbReference>
<keyword evidence="5" id="KW-0676">Redox-active center</keyword>
<organism evidence="7 8">
    <name type="scientific">Cinchona calisaya</name>
    <dbReference type="NCBI Taxonomy" id="153742"/>
    <lineage>
        <taxon>Eukaryota</taxon>
        <taxon>Viridiplantae</taxon>
        <taxon>Streptophyta</taxon>
        <taxon>Embryophyta</taxon>
        <taxon>Tracheophyta</taxon>
        <taxon>Spermatophyta</taxon>
        <taxon>Magnoliopsida</taxon>
        <taxon>eudicotyledons</taxon>
        <taxon>Gunneridae</taxon>
        <taxon>Pentapetalae</taxon>
        <taxon>asterids</taxon>
        <taxon>lamiids</taxon>
        <taxon>Gentianales</taxon>
        <taxon>Rubiaceae</taxon>
        <taxon>Cinchonoideae</taxon>
        <taxon>Cinchoneae</taxon>
        <taxon>Cinchona</taxon>
    </lineage>
</organism>
<dbReference type="CDD" id="cd02947">
    <property type="entry name" value="TRX_family"/>
    <property type="match status" value="1"/>
</dbReference>
<dbReference type="FunFam" id="3.40.30.10:FF:000199">
    <property type="entry name" value="Thioredoxin-like 1-2, chloroplastic"/>
    <property type="match status" value="1"/>
</dbReference>